<keyword evidence="3" id="KW-0720">Serine protease</keyword>
<evidence type="ECO:0000256" key="3">
    <source>
        <dbReference type="ARBA" id="ARBA00022825"/>
    </source>
</evidence>
<dbReference type="Proteomes" id="UP001207930">
    <property type="component" value="Unassembled WGS sequence"/>
</dbReference>
<evidence type="ECO:0000313" key="6">
    <source>
        <dbReference type="EMBL" id="MCW1885846.1"/>
    </source>
</evidence>
<dbReference type="InterPro" id="IPR041517">
    <property type="entry name" value="DEGP_PDZ"/>
</dbReference>
<dbReference type="InterPro" id="IPR009003">
    <property type="entry name" value="Peptidase_S1_PA"/>
</dbReference>
<sequence length="495" mass="53942">MLARFVVPLALLVAGPALAQTTATPIPRTPAGAPSDIYRSVVRIENAAQVPDYRTPWNSGRFGGGIGTGFVIGKNQFLTNAHVVSNARRLLITIHGSPRKYPARVKHIAHDCDLALLEVEDFTDFEKFPVFSVGDVPQLESQVRVIGYPIGGERLSVTRGVVSRIDFSSYSHSRADQHLIVQIDAAINPGNSGGPVVQDGKVVGVAFQGLRQADNTGYIIPPPVIRRFLKDIEDGHYDHYVDLGASTFPLYNPAMRQALKLQDDGNGVLVTDVTPTGSCEGVLKSGDVLVSIDGHIIDSAGQILLDGEKVDLNEVVERKFAGDKVALRWLSNGTWNDKDVELKALPPARMYAIQYEKKPRYTVFAGLVFQPLDTNLLATTKLDDVNVRRLYSDYVPKGIFTEREDIVILTRVESDPVNSQLGGFTGKAVDKINGTVVKSLKHAHELLNPATPPEFFVIELFGSPRPVVLPGAAIAAANERVSKTYAIEHLSNLEE</sequence>
<reference evidence="6 7" key="1">
    <citation type="submission" date="2022-10" db="EMBL/GenBank/DDBJ databases">
        <title>Luteolibacter flavescens strain MCCC 1K03193, whole genome shotgun sequencing project.</title>
        <authorList>
            <person name="Zhao G."/>
            <person name="Shen L."/>
        </authorList>
    </citation>
    <scope>NUCLEOTIDE SEQUENCE [LARGE SCALE GENOMIC DNA]</scope>
    <source>
        <strain evidence="6 7">MCCC 1K03193</strain>
    </source>
</reference>
<feature type="chain" id="PRO_5047254904" evidence="4">
    <location>
        <begin position="20"/>
        <end position="495"/>
    </location>
</feature>
<dbReference type="SUPFAM" id="SSF50156">
    <property type="entry name" value="PDZ domain-like"/>
    <property type="match status" value="1"/>
</dbReference>
<protein>
    <submittedName>
        <fullName evidence="6">Trypsin-like peptidase domain-containing protein</fullName>
    </submittedName>
</protein>
<comment type="caution">
    <text evidence="6">The sequence shown here is derived from an EMBL/GenBank/DDBJ whole genome shotgun (WGS) entry which is preliminary data.</text>
</comment>
<evidence type="ECO:0000256" key="4">
    <source>
        <dbReference type="SAM" id="SignalP"/>
    </source>
</evidence>
<evidence type="ECO:0000256" key="1">
    <source>
        <dbReference type="ARBA" id="ARBA00022670"/>
    </source>
</evidence>
<keyword evidence="7" id="KW-1185">Reference proteome</keyword>
<dbReference type="SUPFAM" id="SSF50494">
    <property type="entry name" value="Trypsin-like serine proteases"/>
    <property type="match status" value="1"/>
</dbReference>
<keyword evidence="1" id="KW-0645">Protease</keyword>
<dbReference type="InterPro" id="IPR036034">
    <property type="entry name" value="PDZ_sf"/>
</dbReference>
<evidence type="ECO:0000259" key="5">
    <source>
        <dbReference type="Pfam" id="PF17815"/>
    </source>
</evidence>
<feature type="domain" description="Protease Do-like PDZ" evidence="5">
    <location>
        <begin position="354"/>
        <end position="489"/>
    </location>
</feature>
<dbReference type="Gene3D" id="2.40.10.10">
    <property type="entry name" value="Trypsin-like serine proteases"/>
    <property type="match status" value="2"/>
</dbReference>
<evidence type="ECO:0000313" key="7">
    <source>
        <dbReference type="Proteomes" id="UP001207930"/>
    </source>
</evidence>
<gene>
    <name evidence="6" type="ORF">OKA04_13990</name>
</gene>
<dbReference type="RefSeq" id="WP_264501803.1">
    <property type="nucleotide sequence ID" value="NZ_JAPDDS010000007.1"/>
</dbReference>
<name>A0ABT3FRI7_9BACT</name>
<dbReference type="Gene3D" id="2.30.42.10">
    <property type="match status" value="1"/>
</dbReference>
<organism evidence="6 7">
    <name type="scientific">Luteolibacter flavescens</name>
    <dbReference type="NCBI Taxonomy" id="1859460"/>
    <lineage>
        <taxon>Bacteria</taxon>
        <taxon>Pseudomonadati</taxon>
        <taxon>Verrucomicrobiota</taxon>
        <taxon>Verrucomicrobiia</taxon>
        <taxon>Verrucomicrobiales</taxon>
        <taxon>Verrucomicrobiaceae</taxon>
        <taxon>Luteolibacter</taxon>
    </lineage>
</organism>
<proteinExistence type="predicted"/>
<dbReference type="InterPro" id="IPR001940">
    <property type="entry name" value="Peptidase_S1C"/>
</dbReference>
<dbReference type="Gene3D" id="3.20.190.20">
    <property type="match status" value="1"/>
</dbReference>
<feature type="signal peptide" evidence="4">
    <location>
        <begin position="1"/>
        <end position="19"/>
    </location>
</feature>
<dbReference type="Pfam" id="PF13365">
    <property type="entry name" value="Trypsin_2"/>
    <property type="match status" value="1"/>
</dbReference>
<accession>A0ABT3FRI7</accession>
<dbReference type="PANTHER" id="PTHR45980:SF9">
    <property type="entry name" value="PROTEASE DO-LIKE 10, MITOCHONDRIAL-RELATED"/>
    <property type="match status" value="1"/>
</dbReference>
<keyword evidence="4" id="KW-0732">Signal</keyword>
<dbReference type="Pfam" id="PF17815">
    <property type="entry name" value="PDZ_3"/>
    <property type="match status" value="1"/>
</dbReference>
<dbReference type="InterPro" id="IPR046449">
    <property type="entry name" value="DEGP_PDZ_sf"/>
</dbReference>
<dbReference type="InterPro" id="IPR043504">
    <property type="entry name" value="Peptidase_S1_PA_chymotrypsin"/>
</dbReference>
<evidence type="ECO:0000256" key="2">
    <source>
        <dbReference type="ARBA" id="ARBA00022801"/>
    </source>
</evidence>
<dbReference type="EMBL" id="JAPDDS010000007">
    <property type="protein sequence ID" value="MCW1885846.1"/>
    <property type="molecule type" value="Genomic_DNA"/>
</dbReference>
<dbReference type="PRINTS" id="PR00834">
    <property type="entry name" value="PROTEASES2C"/>
</dbReference>
<dbReference type="PANTHER" id="PTHR45980">
    <property type="match status" value="1"/>
</dbReference>
<keyword evidence="2" id="KW-0378">Hydrolase</keyword>